<accession>A0A2M4D2S6</accession>
<feature type="transmembrane region" description="Helical" evidence="1">
    <location>
        <begin position="6"/>
        <end position="32"/>
    </location>
</feature>
<name>A0A2M4D2S6_ANODA</name>
<dbReference type="AlphaFoldDB" id="A0A2M4D2S6"/>
<protein>
    <submittedName>
        <fullName evidence="2">Putative secreted protein</fullName>
    </submittedName>
</protein>
<proteinExistence type="predicted"/>
<keyword evidence="1" id="KW-1133">Transmembrane helix</keyword>
<keyword evidence="1" id="KW-0472">Membrane</keyword>
<reference evidence="2" key="1">
    <citation type="submission" date="2018-01" db="EMBL/GenBank/DDBJ databases">
        <title>An insight into the sialome of Amazonian anophelines.</title>
        <authorList>
            <person name="Ribeiro J.M."/>
            <person name="Scarpassa V."/>
            <person name="Calvo E."/>
        </authorList>
    </citation>
    <scope>NUCLEOTIDE SEQUENCE</scope>
</reference>
<sequence length="96" mass="9875">MITLEAAVAMAEVAVVTTTAAIAIMITIALATTTAGATTRSRNPCLIWEEEAVVVAVREFPETVTICRTTISEVAIQIRAAIVSATTTVVAGVKAG</sequence>
<evidence type="ECO:0000313" key="2">
    <source>
        <dbReference type="EMBL" id="MBW71894.1"/>
    </source>
</evidence>
<evidence type="ECO:0000256" key="1">
    <source>
        <dbReference type="SAM" id="Phobius"/>
    </source>
</evidence>
<organism evidence="2">
    <name type="scientific">Anopheles darlingi</name>
    <name type="common">Mosquito</name>
    <dbReference type="NCBI Taxonomy" id="43151"/>
    <lineage>
        <taxon>Eukaryota</taxon>
        <taxon>Metazoa</taxon>
        <taxon>Ecdysozoa</taxon>
        <taxon>Arthropoda</taxon>
        <taxon>Hexapoda</taxon>
        <taxon>Insecta</taxon>
        <taxon>Pterygota</taxon>
        <taxon>Neoptera</taxon>
        <taxon>Endopterygota</taxon>
        <taxon>Diptera</taxon>
        <taxon>Nematocera</taxon>
        <taxon>Culicoidea</taxon>
        <taxon>Culicidae</taxon>
        <taxon>Anophelinae</taxon>
        <taxon>Anopheles</taxon>
    </lineage>
</organism>
<dbReference type="EMBL" id="GGFL01007716">
    <property type="protein sequence ID" value="MBW71894.1"/>
    <property type="molecule type" value="Transcribed_RNA"/>
</dbReference>
<keyword evidence="1" id="KW-0812">Transmembrane</keyword>